<dbReference type="EMBL" id="SRMA01026216">
    <property type="protein sequence ID" value="TRY86467.1"/>
    <property type="molecule type" value="Genomic_DNA"/>
</dbReference>
<dbReference type="SMART" id="SM00209">
    <property type="entry name" value="TSP1"/>
    <property type="match status" value="2"/>
</dbReference>
<name>A0A553Q967_9TELE</name>
<dbReference type="InterPro" id="IPR036383">
    <property type="entry name" value="TSP1_rpt_sf"/>
</dbReference>
<dbReference type="STRING" id="623744.A0A553Q967"/>
<dbReference type="Proteomes" id="UP000316079">
    <property type="component" value="Unassembled WGS sequence"/>
</dbReference>
<sequence length="236" mass="25527">RWVVLLGVSIESVVSVMAVRSAVLRSAVVKAAFMTNVMKDAIECPCLVDSELLRSFQRVSASPELTPDLQNITVGSELKPGDEILHDCSSCSCEHGHWNCSLAPCPRDGGFSLWGPWSPCSLSCGGLGQKIRTRSCDQPRPAHGGRACVGPLMDSAYCQTPDCPRETIPTEEPSAPDEDDGFSQWSAWSSCSRSCSDSASPPVKFRTRVCVHKRCSGDAHQERICNLPQCPGKVQC</sequence>
<evidence type="ECO:0000256" key="2">
    <source>
        <dbReference type="ARBA" id="ARBA00022525"/>
    </source>
</evidence>
<comment type="caution">
    <text evidence="7">The sequence shown here is derived from an EMBL/GenBank/DDBJ whole genome shotgun (WGS) entry which is preliminary data.</text>
</comment>
<gene>
    <name evidence="7" type="ORF">DNTS_025552</name>
</gene>
<evidence type="ECO:0000256" key="5">
    <source>
        <dbReference type="ARBA" id="ARBA00023157"/>
    </source>
</evidence>
<dbReference type="PRINTS" id="PR01705">
    <property type="entry name" value="TSP1REPEAT"/>
</dbReference>
<organism evidence="7 8">
    <name type="scientific">Danionella cerebrum</name>
    <dbReference type="NCBI Taxonomy" id="2873325"/>
    <lineage>
        <taxon>Eukaryota</taxon>
        <taxon>Metazoa</taxon>
        <taxon>Chordata</taxon>
        <taxon>Craniata</taxon>
        <taxon>Vertebrata</taxon>
        <taxon>Euteleostomi</taxon>
        <taxon>Actinopterygii</taxon>
        <taxon>Neopterygii</taxon>
        <taxon>Teleostei</taxon>
        <taxon>Ostariophysi</taxon>
        <taxon>Cypriniformes</taxon>
        <taxon>Danionidae</taxon>
        <taxon>Danioninae</taxon>
        <taxon>Danionella</taxon>
    </lineage>
</organism>
<accession>A0A553Q967</accession>
<reference evidence="7 8" key="1">
    <citation type="journal article" date="2019" name="Sci. Data">
        <title>Hybrid genome assembly and annotation of Danionella translucida.</title>
        <authorList>
            <person name="Kadobianskyi M."/>
            <person name="Schulze L."/>
            <person name="Schuelke M."/>
            <person name="Judkewitz B."/>
        </authorList>
    </citation>
    <scope>NUCLEOTIDE SEQUENCE [LARGE SCALE GENOMIC DNA]</scope>
    <source>
        <strain evidence="7 8">Bolton</strain>
    </source>
</reference>
<comment type="subcellular location">
    <subcellularLocation>
        <location evidence="1">Secreted</location>
    </subcellularLocation>
</comment>
<dbReference type="SUPFAM" id="SSF82895">
    <property type="entry name" value="TSP-1 type 1 repeat"/>
    <property type="match status" value="2"/>
</dbReference>
<keyword evidence="5" id="KW-1015">Disulfide bond</keyword>
<dbReference type="Gene3D" id="2.20.100.10">
    <property type="entry name" value="Thrombospondin type-1 (TSP1) repeat"/>
    <property type="match status" value="2"/>
</dbReference>
<dbReference type="PANTHER" id="PTHR22906:SF43">
    <property type="entry name" value="PROPERDIN"/>
    <property type="match status" value="1"/>
</dbReference>
<keyword evidence="8" id="KW-1185">Reference proteome</keyword>
<feature type="signal peptide" evidence="6">
    <location>
        <begin position="1"/>
        <end position="18"/>
    </location>
</feature>
<dbReference type="InterPro" id="IPR000884">
    <property type="entry name" value="TSP1_rpt"/>
</dbReference>
<dbReference type="AlphaFoldDB" id="A0A553Q967"/>
<evidence type="ECO:0000313" key="8">
    <source>
        <dbReference type="Proteomes" id="UP000316079"/>
    </source>
</evidence>
<evidence type="ECO:0000256" key="6">
    <source>
        <dbReference type="SAM" id="SignalP"/>
    </source>
</evidence>
<protein>
    <submittedName>
        <fullName evidence="7">Uncharacterized protein</fullName>
    </submittedName>
</protein>
<keyword evidence="3 6" id="KW-0732">Signal</keyword>
<feature type="non-terminal residue" evidence="7">
    <location>
        <position position="1"/>
    </location>
</feature>
<keyword evidence="4" id="KW-0677">Repeat</keyword>
<evidence type="ECO:0000256" key="4">
    <source>
        <dbReference type="ARBA" id="ARBA00022737"/>
    </source>
</evidence>
<evidence type="ECO:0000256" key="3">
    <source>
        <dbReference type="ARBA" id="ARBA00022729"/>
    </source>
</evidence>
<feature type="chain" id="PRO_5022108225" evidence="6">
    <location>
        <begin position="19"/>
        <end position="236"/>
    </location>
</feature>
<dbReference type="Pfam" id="PF00090">
    <property type="entry name" value="TSP_1"/>
    <property type="match status" value="2"/>
</dbReference>
<dbReference type="InterPro" id="IPR052065">
    <property type="entry name" value="Compl_asym_regulator"/>
</dbReference>
<dbReference type="FunFam" id="2.20.100.10:FF:000001">
    <property type="entry name" value="semaphorin-5A isoform X1"/>
    <property type="match status" value="1"/>
</dbReference>
<keyword evidence="2" id="KW-0964">Secreted</keyword>
<dbReference type="PROSITE" id="PS50092">
    <property type="entry name" value="TSP1"/>
    <property type="match status" value="2"/>
</dbReference>
<proteinExistence type="predicted"/>
<dbReference type="OrthoDB" id="9896499at2759"/>
<evidence type="ECO:0000313" key="7">
    <source>
        <dbReference type="EMBL" id="TRY86467.1"/>
    </source>
</evidence>
<feature type="non-terminal residue" evidence="7">
    <location>
        <position position="236"/>
    </location>
</feature>
<evidence type="ECO:0000256" key="1">
    <source>
        <dbReference type="ARBA" id="ARBA00004613"/>
    </source>
</evidence>
<dbReference type="PANTHER" id="PTHR22906">
    <property type="entry name" value="PROPERDIN"/>
    <property type="match status" value="1"/>
</dbReference>